<reference evidence="1" key="2">
    <citation type="journal article" date="2015" name="Data Brief">
        <title>Shoot transcriptome of the giant reed, Arundo donax.</title>
        <authorList>
            <person name="Barrero R.A."/>
            <person name="Guerrero F.D."/>
            <person name="Moolhuijzen P."/>
            <person name="Goolsby J.A."/>
            <person name="Tidwell J."/>
            <person name="Bellgard S.E."/>
            <person name="Bellgard M.I."/>
        </authorList>
    </citation>
    <scope>NUCLEOTIDE SEQUENCE</scope>
    <source>
        <tissue evidence="1">Shoot tissue taken approximately 20 cm above the soil surface</tissue>
    </source>
</reference>
<name>A0A0A8YIT9_ARUDO</name>
<dbReference type="AlphaFoldDB" id="A0A0A8YIT9"/>
<sequence>MEIARTYGNGAKELMIFLLNRRRINRDGSIRMEGYLRRPQRIATLFVCDKGEKRGTRIRHGLHSLAVYHNNWLGLCASLRLIYT</sequence>
<protein>
    <submittedName>
        <fullName evidence="1">Uncharacterized protein</fullName>
    </submittedName>
</protein>
<dbReference type="EMBL" id="GBRH01272445">
    <property type="protein sequence ID" value="JAD25450.1"/>
    <property type="molecule type" value="Transcribed_RNA"/>
</dbReference>
<organism evidence="1">
    <name type="scientific">Arundo donax</name>
    <name type="common">Giant reed</name>
    <name type="synonym">Donax arundinaceus</name>
    <dbReference type="NCBI Taxonomy" id="35708"/>
    <lineage>
        <taxon>Eukaryota</taxon>
        <taxon>Viridiplantae</taxon>
        <taxon>Streptophyta</taxon>
        <taxon>Embryophyta</taxon>
        <taxon>Tracheophyta</taxon>
        <taxon>Spermatophyta</taxon>
        <taxon>Magnoliopsida</taxon>
        <taxon>Liliopsida</taxon>
        <taxon>Poales</taxon>
        <taxon>Poaceae</taxon>
        <taxon>PACMAD clade</taxon>
        <taxon>Arundinoideae</taxon>
        <taxon>Arundineae</taxon>
        <taxon>Arundo</taxon>
    </lineage>
</organism>
<evidence type="ECO:0000313" key="1">
    <source>
        <dbReference type="EMBL" id="JAD25450.1"/>
    </source>
</evidence>
<proteinExistence type="predicted"/>
<accession>A0A0A8YIT9</accession>
<reference evidence="1" key="1">
    <citation type="submission" date="2014-09" db="EMBL/GenBank/DDBJ databases">
        <authorList>
            <person name="Magalhaes I.L.F."/>
            <person name="Oliveira U."/>
            <person name="Santos F.R."/>
            <person name="Vidigal T.H.D.A."/>
            <person name="Brescovit A.D."/>
            <person name="Santos A.J."/>
        </authorList>
    </citation>
    <scope>NUCLEOTIDE SEQUENCE</scope>
    <source>
        <tissue evidence="1">Shoot tissue taken approximately 20 cm above the soil surface</tissue>
    </source>
</reference>